<organism evidence="2 3">
    <name type="scientific">Chitiniphilus purpureus</name>
    <dbReference type="NCBI Taxonomy" id="2981137"/>
    <lineage>
        <taxon>Bacteria</taxon>
        <taxon>Pseudomonadati</taxon>
        <taxon>Pseudomonadota</taxon>
        <taxon>Betaproteobacteria</taxon>
        <taxon>Neisseriales</taxon>
        <taxon>Chitinibacteraceae</taxon>
        <taxon>Chitiniphilus</taxon>
    </lineage>
</organism>
<evidence type="ECO:0000313" key="2">
    <source>
        <dbReference type="EMBL" id="UXY15278.1"/>
    </source>
</evidence>
<dbReference type="PROSITE" id="PS51094">
    <property type="entry name" value="PTS_EIIA_TYPE_2"/>
    <property type="match status" value="1"/>
</dbReference>
<dbReference type="CDD" id="cd00211">
    <property type="entry name" value="PTS_IIA_fru"/>
    <property type="match status" value="1"/>
</dbReference>
<evidence type="ECO:0000313" key="3">
    <source>
        <dbReference type="Proteomes" id="UP001061302"/>
    </source>
</evidence>
<dbReference type="PANTHER" id="PTHR47738">
    <property type="entry name" value="PTS SYSTEM FRUCTOSE-LIKE EIIA COMPONENT-RELATED"/>
    <property type="match status" value="1"/>
</dbReference>
<dbReference type="InterPro" id="IPR016152">
    <property type="entry name" value="PTrfase/Anion_transptr"/>
</dbReference>
<proteinExistence type="predicted"/>
<reference evidence="2" key="1">
    <citation type="submission" date="2022-10" db="EMBL/GenBank/DDBJ databases">
        <title>Chitiniphilus purpureus sp. nov., a novel chitin-degrading bacterium isolated from crawfish pond sediment.</title>
        <authorList>
            <person name="Li K."/>
        </authorList>
    </citation>
    <scope>NUCLEOTIDE SEQUENCE</scope>
    <source>
        <strain evidence="2">CD1</strain>
    </source>
</reference>
<evidence type="ECO:0000259" key="1">
    <source>
        <dbReference type="PROSITE" id="PS51094"/>
    </source>
</evidence>
<dbReference type="NCBIfam" id="TIGR01419">
    <property type="entry name" value="nitro_reg_IIA"/>
    <property type="match status" value="1"/>
</dbReference>
<dbReference type="InterPro" id="IPR002178">
    <property type="entry name" value="PTS_EIIA_type-2_dom"/>
</dbReference>
<dbReference type="InterPro" id="IPR006320">
    <property type="entry name" value="PTS_Nitro_regul"/>
</dbReference>
<name>A0ABY6DNM8_9NEIS</name>
<protein>
    <submittedName>
        <fullName evidence="2">PTS IIA-like nitrogen regulatory protein PtsN</fullName>
    </submittedName>
</protein>
<dbReference type="PANTHER" id="PTHR47738:SF1">
    <property type="entry name" value="NITROGEN REGULATORY PROTEIN"/>
    <property type="match status" value="1"/>
</dbReference>
<dbReference type="Pfam" id="PF00359">
    <property type="entry name" value="PTS_EIIA_2"/>
    <property type="match status" value="1"/>
</dbReference>
<gene>
    <name evidence="2" type="primary">ptsN</name>
    <name evidence="2" type="ORF">N8I74_18495</name>
</gene>
<dbReference type="SUPFAM" id="SSF55804">
    <property type="entry name" value="Phoshotransferase/anion transport protein"/>
    <property type="match status" value="1"/>
</dbReference>
<dbReference type="PROSITE" id="PS00372">
    <property type="entry name" value="PTS_EIIA_TYPE_2_HIS"/>
    <property type="match status" value="1"/>
</dbReference>
<dbReference type="Proteomes" id="UP001061302">
    <property type="component" value="Chromosome"/>
</dbReference>
<dbReference type="RefSeq" id="WP_263124683.1">
    <property type="nucleotide sequence ID" value="NZ_CP106753.1"/>
</dbReference>
<feature type="domain" description="PTS EIIA type-2" evidence="1">
    <location>
        <begin position="6"/>
        <end position="149"/>
    </location>
</feature>
<accession>A0ABY6DNM8</accession>
<keyword evidence="3" id="KW-1185">Reference proteome</keyword>
<dbReference type="Gene3D" id="3.40.930.10">
    <property type="entry name" value="Mannitol-specific EII, Chain A"/>
    <property type="match status" value="1"/>
</dbReference>
<dbReference type="InterPro" id="IPR051541">
    <property type="entry name" value="PTS_SugarTrans_NitroReg"/>
</dbReference>
<dbReference type="EMBL" id="CP106753">
    <property type="protein sequence ID" value="UXY15278.1"/>
    <property type="molecule type" value="Genomic_DNA"/>
</dbReference>
<sequence length="155" mass="16943">MSLISKVLPSSNVFLEMDVGSKKRVFEQVGILFENSYGIARSVVFDSLFAREKLGSTGLGQGVAIPHGRIKGLKVATSAFVRLKNPIPFDAPDGKPVSLIFVLLVPANATDLHLQILSELAQLFSDKTVRDELAKVEDAAEAWKLITTWEPYSGR</sequence>